<proteinExistence type="predicted"/>
<feature type="region of interest" description="Disordered" evidence="1">
    <location>
        <begin position="304"/>
        <end position="323"/>
    </location>
</feature>
<dbReference type="InterPro" id="IPR008183">
    <property type="entry name" value="Aldose_1/G6P_1-epimerase"/>
</dbReference>
<reference evidence="2 3" key="1">
    <citation type="submission" date="2022-03" db="EMBL/GenBank/DDBJ databases">
        <title>Sinomonas sp. isolated from a soil.</title>
        <authorList>
            <person name="Han J."/>
            <person name="Kim D.-U."/>
        </authorList>
    </citation>
    <scope>NUCLEOTIDE SEQUENCE [LARGE SCALE GENOMIC DNA]</scope>
    <source>
        <strain evidence="2 3">5-5</strain>
    </source>
</reference>
<dbReference type="InterPro" id="IPR011013">
    <property type="entry name" value="Gal_mutarotase_sf_dom"/>
</dbReference>
<dbReference type="PANTHER" id="PTHR10091:SF0">
    <property type="entry name" value="GALACTOSE MUTAROTASE"/>
    <property type="match status" value="1"/>
</dbReference>
<dbReference type="PANTHER" id="PTHR10091">
    <property type="entry name" value="ALDOSE-1-EPIMERASE"/>
    <property type="match status" value="1"/>
</dbReference>
<organism evidence="2 3">
    <name type="scientific">Sinomonas terrae</name>
    <dbReference type="NCBI Taxonomy" id="2908838"/>
    <lineage>
        <taxon>Bacteria</taxon>
        <taxon>Bacillati</taxon>
        <taxon>Actinomycetota</taxon>
        <taxon>Actinomycetes</taxon>
        <taxon>Micrococcales</taxon>
        <taxon>Micrococcaceae</taxon>
        <taxon>Sinomonas</taxon>
    </lineage>
</organism>
<dbReference type="InterPro" id="IPR037480">
    <property type="entry name" value="YihR-like"/>
</dbReference>
<evidence type="ECO:0000313" key="2">
    <source>
        <dbReference type="EMBL" id="MCH6470831.1"/>
    </source>
</evidence>
<comment type="caution">
    <text evidence="2">The sequence shown here is derived from an EMBL/GenBank/DDBJ whole genome shotgun (WGS) entry which is preliminary data.</text>
</comment>
<sequence>MDAGGTTETPQAGLPPSGRQFTISYERQTALITEVGAALRRYHVDGRDLLDGYAQGEMCTGARGQSLIPWPNRIRDGRYTWKGQEEQLDLSEPEKGGAIHGLTRWANWEVERSSESSIAFVHTQHACQGWPWVLECHLEYSLDETGLTVRTTAVNRSSTPCPYGTGAHPYLTVGTPHIDPAQARVPGSVYLPVDEQGIPTGHRPVEGTPYDLREMQALGDRQIDVTYTELERDDDGRARVHLAHPDGSPGVALWSDEAYPYFEIFTGDTLPQEDRRRTGLGVEPMTCAPNAFNSGEGLVTLAPGESHTGTWGIEPVARGGRSA</sequence>
<dbReference type="EMBL" id="JAKZBV010000001">
    <property type="protein sequence ID" value="MCH6470831.1"/>
    <property type="molecule type" value="Genomic_DNA"/>
</dbReference>
<name>A0ABS9U2M9_9MICC</name>
<accession>A0ABS9U2M9</accession>
<dbReference type="CDD" id="cd09022">
    <property type="entry name" value="Aldose_epim_Ec_YihR"/>
    <property type="match status" value="1"/>
</dbReference>
<keyword evidence="3" id="KW-1185">Reference proteome</keyword>
<dbReference type="InterPro" id="IPR014718">
    <property type="entry name" value="GH-type_carb-bd"/>
</dbReference>
<evidence type="ECO:0000256" key="1">
    <source>
        <dbReference type="SAM" id="MobiDB-lite"/>
    </source>
</evidence>
<dbReference type="RefSeq" id="WP_241054358.1">
    <property type="nucleotide sequence ID" value="NZ_JAKZBV010000001.1"/>
</dbReference>
<protein>
    <submittedName>
        <fullName evidence="2">Aldose 1-epimerase family protein</fullName>
    </submittedName>
</protein>
<gene>
    <name evidence="2" type="ORF">L0M17_12740</name>
</gene>
<evidence type="ECO:0000313" key="3">
    <source>
        <dbReference type="Proteomes" id="UP001202922"/>
    </source>
</evidence>
<dbReference type="Proteomes" id="UP001202922">
    <property type="component" value="Unassembled WGS sequence"/>
</dbReference>
<dbReference type="Pfam" id="PF01263">
    <property type="entry name" value="Aldose_epim"/>
    <property type="match status" value="1"/>
</dbReference>
<dbReference type="Gene3D" id="2.70.98.10">
    <property type="match status" value="1"/>
</dbReference>
<dbReference type="SUPFAM" id="SSF74650">
    <property type="entry name" value="Galactose mutarotase-like"/>
    <property type="match status" value="1"/>
</dbReference>